<dbReference type="GO" id="GO:0006139">
    <property type="term" value="P:nucleobase-containing compound metabolic process"/>
    <property type="evidence" value="ECO:0007669"/>
    <property type="project" value="InterPro"/>
</dbReference>
<proteinExistence type="predicted"/>
<feature type="domain" description="3'-5' exonuclease" evidence="8">
    <location>
        <begin position="3"/>
        <end position="156"/>
    </location>
</feature>
<evidence type="ECO:0000259" key="8">
    <source>
        <dbReference type="Pfam" id="PF01612"/>
    </source>
</evidence>
<dbReference type="EMBL" id="VSSQ01101689">
    <property type="protein sequence ID" value="MPN43344.1"/>
    <property type="molecule type" value="Genomic_DNA"/>
</dbReference>
<evidence type="ECO:0000256" key="5">
    <source>
        <dbReference type="ARBA" id="ARBA00022842"/>
    </source>
</evidence>
<dbReference type="PANTHER" id="PTHR13620:SF109">
    <property type="entry name" value="3'-5' EXONUCLEASE"/>
    <property type="match status" value="1"/>
</dbReference>
<gene>
    <name evidence="9" type="primary">rnd_17</name>
    <name evidence="9" type="ORF">SDC9_190903</name>
</gene>
<evidence type="ECO:0000256" key="1">
    <source>
        <dbReference type="ARBA" id="ARBA00022722"/>
    </source>
</evidence>
<reference evidence="9" key="1">
    <citation type="submission" date="2019-08" db="EMBL/GenBank/DDBJ databases">
        <authorList>
            <person name="Kucharzyk K."/>
            <person name="Murdoch R.W."/>
            <person name="Higgins S."/>
            <person name="Loffler F."/>
        </authorList>
    </citation>
    <scope>NUCLEOTIDE SEQUENCE</scope>
</reference>
<evidence type="ECO:0000256" key="4">
    <source>
        <dbReference type="ARBA" id="ARBA00022839"/>
    </source>
</evidence>
<evidence type="ECO:0000313" key="9">
    <source>
        <dbReference type="EMBL" id="MPN43344.1"/>
    </source>
</evidence>
<dbReference type="InterPro" id="IPR002562">
    <property type="entry name" value="3'-5'_exonuclease_dom"/>
</dbReference>
<dbReference type="CDD" id="cd06141">
    <property type="entry name" value="WRN_exo"/>
    <property type="match status" value="1"/>
</dbReference>
<keyword evidence="4" id="KW-0269">Exonuclease</keyword>
<dbReference type="InterPro" id="IPR012337">
    <property type="entry name" value="RNaseH-like_sf"/>
</dbReference>
<dbReference type="GO" id="GO:0046872">
    <property type="term" value="F:metal ion binding"/>
    <property type="evidence" value="ECO:0007669"/>
    <property type="project" value="UniProtKB-KW"/>
</dbReference>
<dbReference type="AlphaFoldDB" id="A0A645I4J9"/>
<evidence type="ECO:0000256" key="7">
    <source>
        <dbReference type="ARBA" id="ARBA00042761"/>
    </source>
</evidence>
<comment type="caution">
    <text evidence="9">The sequence shown here is derived from an EMBL/GenBank/DDBJ whole genome shotgun (WGS) entry which is preliminary data.</text>
</comment>
<dbReference type="Pfam" id="PF01612">
    <property type="entry name" value="DNA_pol_A_exo1"/>
    <property type="match status" value="1"/>
</dbReference>
<accession>A0A645I4J9</accession>
<dbReference type="PANTHER" id="PTHR13620">
    <property type="entry name" value="3-5 EXONUCLEASE"/>
    <property type="match status" value="1"/>
</dbReference>
<keyword evidence="3 9" id="KW-0378">Hydrolase</keyword>
<evidence type="ECO:0000256" key="6">
    <source>
        <dbReference type="ARBA" id="ARBA00040531"/>
    </source>
</evidence>
<dbReference type="GO" id="GO:0008408">
    <property type="term" value="F:3'-5' exonuclease activity"/>
    <property type="evidence" value="ECO:0007669"/>
    <property type="project" value="InterPro"/>
</dbReference>
<dbReference type="Gene3D" id="3.30.420.10">
    <property type="entry name" value="Ribonuclease H-like superfamily/Ribonuclease H"/>
    <property type="match status" value="1"/>
</dbReference>
<keyword evidence="5" id="KW-0460">Magnesium</keyword>
<evidence type="ECO:0000256" key="3">
    <source>
        <dbReference type="ARBA" id="ARBA00022801"/>
    </source>
</evidence>
<sequence>MAIEYLGKQKIIGFDTETKPSFTANTKRNSVALLQLSGRDKAFIFRLHALGLPMELAAILSSSKVIKVGAAVNDDIKGLQRISKITPKAFVDLQSIAANWGVLEKSVRKMAAIIIGVRVSKSQQLSNWESSDLSNAQLNYAAIDAWICQKMYLKLLSTPKSKKNL</sequence>
<organism evidence="9">
    <name type="scientific">bioreactor metagenome</name>
    <dbReference type="NCBI Taxonomy" id="1076179"/>
    <lineage>
        <taxon>unclassified sequences</taxon>
        <taxon>metagenomes</taxon>
        <taxon>ecological metagenomes</taxon>
    </lineage>
</organism>
<dbReference type="InterPro" id="IPR051132">
    <property type="entry name" value="3-5_Exonuclease_domain"/>
</dbReference>
<protein>
    <recommendedName>
        <fullName evidence="6">3'-5' exonuclease</fullName>
    </recommendedName>
    <alternativeName>
        <fullName evidence="7">Werner Syndrome-like exonuclease</fullName>
    </alternativeName>
</protein>
<keyword evidence="1" id="KW-0540">Nuclease</keyword>
<evidence type="ECO:0000256" key="2">
    <source>
        <dbReference type="ARBA" id="ARBA00022723"/>
    </source>
</evidence>
<dbReference type="SUPFAM" id="SSF53098">
    <property type="entry name" value="Ribonuclease H-like"/>
    <property type="match status" value="1"/>
</dbReference>
<dbReference type="GO" id="GO:0003676">
    <property type="term" value="F:nucleic acid binding"/>
    <property type="evidence" value="ECO:0007669"/>
    <property type="project" value="InterPro"/>
</dbReference>
<keyword evidence="2" id="KW-0479">Metal-binding</keyword>
<name>A0A645I4J9_9ZZZZ</name>
<dbReference type="InterPro" id="IPR036397">
    <property type="entry name" value="RNaseH_sf"/>
</dbReference>